<keyword evidence="4 7" id="KW-0238">DNA-binding</keyword>
<evidence type="ECO:0000256" key="3">
    <source>
        <dbReference type="ARBA" id="ARBA00023015"/>
    </source>
</evidence>
<proteinExistence type="predicted"/>
<evidence type="ECO:0000259" key="9">
    <source>
        <dbReference type="PROSITE" id="PS51755"/>
    </source>
</evidence>
<dbReference type="Pfam" id="PF00072">
    <property type="entry name" value="Response_reg"/>
    <property type="match status" value="1"/>
</dbReference>
<feature type="DNA-binding region" description="OmpR/PhoB-type" evidence="7">
    <location>
        <begin position="124"/>
        <end position="222"/>
    </location>
</feature>
<keyword evidence="11" id="KW-1185">Reference proteome</keyword>
<dbReference type="STRING" id="655015.B1812_02460"/>
<dbReference type="RefSeq" id="WP_085770184.1">
    <property type="nucleotide sequence ID" value="NZ_AP027149.1"/>
</dbReference>
<dbReference type="Pfam" id="PF00486">
    <property type="entry name" value="Trans_reg_C"/>
    <property type="match status" value="1"/>
</dbReference>
<dbReference type="PANTHER" id="PTHR48111">
    <property type="entry name" value="REGULATOR OF RPOS"/>
    <property type="match status" value="1"/>
</dbReference>
<dbReference type="SUPFAM" id="SSF52172">
    <property type="entry name" value="CheY-like"/>
    <property type="match status" value="1"/>
</dbReference>
<feature type="domain" description="OmpR/PhoB-type" evidence="9">
    <location>
        <begin position="124"/>
        <end position="222"/>
    </location>
</feature>
<keyword evidence="3" id="KW-0805">Transcription regulation</keyword>
<dbReference type="InterPro" id="IPR001867">
    <property type="entry name" value="OmpR/PhoB-type_DNA-bd"/>
</dbReference>
<evidence type="ECO:0000256" key="1">
    <source>
        <dbReference type="ARBA" id="ARBA00022553"/>
    </source>
</evidence>
<dbReference type="EMBL" id="CP019948">
    <property type="protein sequence ID" value="ARN80126.1"/>
    <property type="molecule type" value="Genomic_DNA"/>
</dbReference>
<dbReference type="SMART" id="SM00862">
    <property type="entry name" value="Trans_reg_C"/>
    <property type="match status" value="1"/>
</dbReference>
<evidence type="ECO:0000313" key="11">
    <source>
        <dbReference type="Proteomes" id="UP000193978"/>
    </source>
</evidence>
<evidence type="ECO:0000256" key="4">
    <source>
        <dbReference type="ARBA" id="ARBA00023125"/>
    </source>
</evidence>
<dbReference type="SUPFAM" id="SSF46894">
    <property type="entry name" value="C-terminal effector domain of the bipartite response regulators"/>
    <property type="match status" value="1"/>
</dbReference>
<sequence length="225" mass="24204">MRLLLVEDSARLRELLAEAIHGAGWRVDAVATAEGARAAIAVAAYDLLLVDLGLPDGDGLDLVRGLRKSSVKTPILVLTARSTIEERISGLDAGADDYLIKPFNHGEFLARCRALLRRAPDVKPPVLSVARLSLDVASGLASSSSVDLGLAPRERTLLEILMREAGCVVSKRKLEHALSEFGDELSSNAVELAVSRLRKKLEPHDSGVALETIRGIGYSLREIEP</sequence>
<dbReference type="InterPro" id="IPR039420">
    <property type="entry name" value="WalR-like"/>
</dbReference>
<dbReference type="PROSITE" id="PS51755">
    <property type="entry name" value="OMPR_PHOB"/>
    <property type="match status" value="1"/>
</dbReference>
<evidence type="ECO:0000256" key="6">
    <source>
        <dbReference type="PROSITE-ProRule" id="PRU00169"/>
    </source>
</evidence>
<dbReference type="Gene3D" id="3.40.50.2300">
    <property type="match status" value="1"/>
</dbReference>
<dbReference type="KEGG" id="mbry:B1812_02460"/>
<dbReference type="GO" id="GO:0006355">
    <property type="term" value="P:regulation of DNA-templated transcription"/>
    <property type="evidence" value="ECO:0007669"/>
    <property type="project" value="InterPro"/>
</dbReference>
<dbReference type="FunFam" id="3.40.50.2300:FF:000002">
    <property type="entry name" value="DNA-binding response regulator PhoP"/>
    <property type="match status" value="1"/>
</dbReference>
<dbReference type="SMART" id="SM00448">
    <property type="entry name" value="REC"/>
    <property type="match status" value="1"/>
</dbReference>
<evidence type="ECO:0000313" key="10">
    <source>
        <dbReference type="EMBL" id="ARN80126.1"/>
    </source>
</evidence>
<dbReference type="PROSITE" id="PS50110">
    <property type="entry name" value="RESPONSE_REGULATORY"/>
    <property type="match status" value="1"/>
</dbReference>
<feature type="modified residue" description="4-aspartylphosphate" evidence="6">
    <location>
        <position position="51"/>
    </location>
</feature>
<dbReference type="GO" id="GO:0005829">
    <property type="term" value="C:cytosol"/>
    <property type="evidence" value="ECO:0007669"/>
    <property type="project" value="TreeGrafter"/>
</dbReference>
<dbReference type="CDD" id="cd00383">
    <property type="entry name" value="trans_reg_C"/>
    <property type="match status" value="1"/>
</dbReference>
<dbReference type="GO" id="GO:0032993">
    <property type="term" value="C:protein-DNA complex"/>
    <property type="evidence" value="ECO:0007669"/>
    <property type="project" value="TreeGrafter"/>
</dbReference>
<protein>
    <submittedName>
        <fullName evidence="10">DNA-binding response regulator</fullName>
    </submittedName>
</protein>
<keyword evidence="2" id="KW-0902">Two-component regulatory system</keyword>
<keyword evidence="1 6" id="KW-0597">Phosphoprotein</keyword>
<dbReference type="PANTHER" id="PTHR48111:SF36">
    <property type="entry name" value="TRANSCRIPTIONAL REGULATORY PROTEIN CUTR"/>
    <property type="match status" value="1"/>
</dbReference>
<name>A0A1W6MRG3_9HYPH</name>
<evidence type="ECO:0000256" key="5">
    <source>
        <dbReference type="ARBA" id="ARBA00023163"/>
    </source>
</evidence>
<feature type="domain" description="Response regulatory" evidence="8">
    <location>
        <begin position="2"/>
        <end position="116"/>
    </location>
</feature>
<dbReference type="InterPro" id="IPR016032">
    <property type="entry name" value="Sig_transdc_resp-reg_C-effctor"/>
</dbReference>
<dbReference type="GO" id="GO:0000156">
    <property type="term" value="F:phosphorelay response regulator activity"/>
    <property type="evidence" value="ECO:0007669"/>
    <property type="project" value="TreeGrafter"/>
</dbReference>
<dbReference type="OrthoDB" id="9802426at2"/>
<accession>A0A1W6MRG3</accession>
<dbReference type="InterPro" id="IPR011006">
    <property type="entry name" value="CheY-like_superfamily"/>
</dbReference>
<dbReference type="InterPro" id="IPR036388">
    <property type="entry name" value="WH-like_DNA-bd_sf"/>
</dbReference>
<dbReference type="InterPro" id="IPR001789">
    <property type="entry name" value="Sig_transdc_resp-reg_receiver"/>
</dbReference>
<reference evidence="10 11" key="1">
    <citation type="submission" date="2017-02" db="EMBL/GenBank/DDBJ databases">
        <authorList>
            <person name="Peterson S.W."/>
        </authorList>
    </citation>
    <scope>NUCLEOTIDE SEQUENCE [LARGE SCALE GENOMIC DNA]</scope>
    <source>
        <strain evidence="10 11">S285</strain>
    </source>
</reference>
<organism evidence="10 11">
    <name type="scientific">Methylocystis bryophila</name>
    <dbReference type="NCBI Taxonomy" id="655015"/>
    <lineage>
        <taxon>Bacteria</taxon>
        <taxon>Pseudomonadati</taxon>
        <taxon>Pseudomonadota</taxon>
        <taxon>Alphaproteobacteria</taxon>
        <taxon>Hyphomicrobiales</taxon>
        <taxon>Methylocystaceae</taxon>
        <taxon>Methylocystis</taxon>
    </lineage>
</organism>
<gene>
    <name evidence="10" type="ORF">B1812_02460</name>
</gene>
<evidence type="ECO:0000256" key="7">
    <source>
        <dbReference type="PROSITE-ProRule" id="PRU01091"/>
    </source>
</evidence>
<dbReference type="AlphaFoldDB" id="A0A1W6MRG3"/>
<keyword evidence="5" id="KW-0804">Transcription</keyword>
<dbReference type="Gene3D" id="1.10.10.10">
    <property type="entry name" value="Winged helix-like DNA-binding domain superfamily/Winged helix DNA-binding domain"/>
    <property type="match status" value="1"/>
</dbReference>
<dbReference type="GO" id="GO:0000976">
    <property type="term" value="F:transcription cis-regulatory region binding"/>
    <property type="evidence" value="ECO:0007669"/>
    <property type="project" value="TreeGrafter"/>
</dbReference>
<evidence type="ECO:0000256" key="2">
    <source>
        <dbReference type="ARBA" id="ARBA00023012"/>
    </source>
</evidence>
<dbReference type="Gene3D" id="6.10.250.690">
    <property type="match status" value="1"/>
</dbReference>
<evidence type="ECO:0000259" key="8">
    <source>
        <dbReference type="PROSITE" id="PS50110"/>
    </source>
</evidence>
<dbReference type="Proteomes" id="UP000193978">
    <property type="component" value="Chromosome"/>
</dbReference>